<dbReference type="PANTHER" id="PTHR43265">
    <property type="entry name" value="ESTERASE ESTD"/>
    <property type="match status" value="1"/>
</dbReference>
<proteinExistence type="predicted"/>
<protein>
    <submittedName>
        <fullName evidence="3">Peptidase S9</fullName>
    </submittedName>
</protein>
<feature type="transmembrane region" description="Helical" evidence="1">
    <location>
        <begin position="387"/>
        <end position="412"/>
    </location>
</feature>
<evidence type="ECO:0000313" key="4">
    <source>
        <dbReference type="Proteomes" id="UP001157091"/>
    </source>
</evidence>
<feature type="domain" description="Peptidase S9 prolyl oligopeptidase catalytic" evidence="2">
    <location>
        <begin position="24"/>
        <end position="201"/>
    </location>
</feature>
<evidence type="ECO:0000259" key="2">
    <source>
        <dbReference type="Pfam" id="PF00326"/>
    </source>
</evidence>
<reference evidence="4" key="1">
    <citation type="journal article" date="2019" name="Int. J. Syst. Evol. Microbiol.">
        <title>The Global Catalogue of Microorganisms (GCM) 10K type strain sequencing project: providing services to taxonomists for standard genome sequencing and annotation.</title>
        <authorList>
            <consortium name="The Broad Institute Genomics Platform"/>
            <consortium name="The Broad Institute Genome Sequencing Center for Infectious Disease"/>
            <person name="Wu L."/>
            <person name="Ma J."/>
        </authorList>
    </citation>
    <scope>NUCLEOTIDE SEQUENCE [LARGE SCALE GENOMIC DNA]</scope>
    <source>
        <strain evidence="4">NBRC 106348</strain>
    </source>
</reference>
<keyword evidence="4" id="KW-1185">Reference proteome</keyword>
<dbReference type="Pfam" id="PF00326">
    <property type="entry name" value="Peptidase_S9"/>
    <property type="match status" value="1"/>
</dbReference>
<sequence length="417" mass="44532">MVTLVPSKNLTTYSLQHRDYVQEAGDYDRSVQLLRTEPGVDPTRVGVYGESEGTWIAPVMATEDPAIAFTALVSAPVVRPREQAAFAVDNYLRNTGVPQGVFRAIPRAVGMDLPDGGLDYADFDVRPYLERLTRPTLVVYGDEDVSMPIEQGAQAILADASKAGNRDVTVRYYEGADHGLHLGGGDGAVSASFQQDLADWITGLPGTAGAAPQIAGAQPNQTYLAEAVPSPRWYGDGDAVFGFTIAAVSLAIGAPLVWMIVSFGTRRWRSRSHVGGMARDLRVPMLLASLGAVLTMLALVVYLVAIAKIALNYSQNALIVQGGWLGVRAIGIASLVPVAVVVNRLSDRREARRSMLLWLRERVGRDVPTGHSAVPGVRAGQPVARGIGGWALAAALTFAIVTLLLTTAYWGVFQLGI</sequence>
<dbReference type="InterPro" id="IPR001375">
    <property type="entry name" value="Peptidase_S9_cat"/>
</dbReference>
<keyword evidence="1" id="KW-1133">Transmembrane helix</keyword>
<dbReference type="InterPro" id="IPR029058">
    <property type="entry name" value="AB_hydrolase_fold"/>
</dbReference>
<gene>
    <name evidence="3" type="ORF">GCM10025864_32950</name>
</gene>
<dbReference type="InterPro" id="IPR053145">
    <property type="entry name" value="AB_hydrolase_Est10"/>
</dbReference>
<dbReference type="SUPFAM" id="SSF53474">
    <property type="entry name" value="alpha/beta-Hydrolases"/>
    <property type="match status" value="1"/>
</dbReference>
<accession>A0ABQ6I4F9</accession>
<organism evidence="3 4">
    <name type="scientific">Luteimicrobium album</name>
    <dbReference type="NCBI Taxonomy" id="1054550"/>
    <lineage>
        <taxon>Bacteria</taxon>
        <taxon>Bacillati</taxon>
        <taxon>Actinomycetota</taxon>
        <taxon>Actinomycetes</taxon>
        <taxon>Micrococcales</taxon>
        <taxon>Luteimicrobium</taxon>
    </lineage>
</organism>
<dbReference type="Proteomes" id="UP001157091">
    <property type="component" value="Unassembled WGS sequence"/>
</dbReference>
<feature type="transmembrane region" description="Helical" evidence="1">
    <location>
        <begin position="239"/>
        <end position="264"/>
    </location>
</feature>
<feature type="transmembrane region" description="Helical" evidence="1">
    <location>
        <begin position="285"/>
        <end position="311"/>
    </location>
</feature>
<dbReference type="RefSeq" id="WP_284294105.1">
    <property type="nucleotide sequence ID" value="NZ_BSUK01000001.1"/>
</dbReference>
<evidence type="ECO:0000313" key="3">
    <source>
        <dbReference type="EMBL" id="GMA25536.1"/>
    </source>
</evidence>
<feature type="transmembrane region" description="Helical" evidence="1">
    <location>
        <begin position="323"/>
        <end position="345"/>
    </location>
</feature>
<name>A0ABQ6I4F9_9MICO</name>
<dbReference type="PANTHER" id="PTHR43265:SF1">
    <property type="entry name" value="ESTERASE ESTD"/>
    <property type="match status" value="1"/>
</dbReference>
<keyword evidence="1" id="KW-0472">Membrane</keyword>
<evidence type="ECO:0000256" key="1">
    <source>
        <dbReference type="SAM" id="Phobius"/>
    </source>
</evidence>
<comment type="caution">
    <text evidence="3">The sequence shown here is derived from an EMBL/GenBank/DDBJ whole genome shotgun (WGS) entry which is preliminary data.</text>
</comment>
<dbReference type="EMBL" id="BSUK01000001">
    <property type="protein sequence ID" value="GMA25536.1"/>
    <property type="molecule type" value="Genomic_DNA"/>
</dbReference>
<keyword evidence="1" id="KW-0812">Transmembrane</keyword>
<dbReference type="Gene3D" id="3.40.50.1820">
    <property type="entry name" value="alpha/beta hydrolase"/>
    <property type="match status" value="1"/>
</dbReference>